<reference evidence="2 3" key="1">
    <citation type="submission" date="2011-02" db="EMBL/GenBank/DDBJ databases">
        <title>The Genome Sequence of Sphaeroforma arctica JP610.</title>
        <authorList>
            <consortium name="The Broad Institute Genome Sequencing Platform"/>
            <person name="Russ C."/>
            <person name="Cuomo C."/>
            <person name="Young S.K."/>
            <person name="Zeng Q."/>
            <person name="Gargeya S."/>
            <person name="Alvarado L."/>
            <person name="Berlin A."/>
            <person name="Chapman S.B."/>
            <person name="Chen Z."/>
            <person name="Freedman E."/>
            <person name="Gellesch M."/>
            <person name="Goldberg J."/>
            <person name="Griggs A."/>
            <person name="Gujja S."/>
            <person name="Heilman E."/>
            <person name="Heiman D."/>
            <person name="Howarth C."/>
            <person name="Mehta T."/>
            <person name="Neiman D."/>
            <person name="Pearson M."/>
            <person name="Roberts A."/>
            <person name="Saif S."/>
            <person name="Shea T."/>
            <person name="Shenoy N."/>
            <person name="Sisk P."/>
            <person name="Stolte C."/>
            <person name="Sykes S."/>
            <person name="White J."/>
            <person name="Yandava C."/>
            <person name="Burger G."/>
            <person name="Gray M.W."/>
            <person name="Holland P.W.H."/>
            <person name="King N."/>
            <person name="Lang F.B.F."/>
            <person name="Roger A.J."/>
            <person name="Ruiz-Trillo I."/>
            <person name="Haas B."/>
            <person name="Nusbaum C."/>
            <person name="Birren B."/>
        </authorList>
    </citation>
    <scope>NUCLEOTIDE SEQUENCE [LARGE SCALE GENOMIC DNA]</scope>
    <source>
        <strain evidence="2 3">JP610</strain>
    </source>
</reference>
<evidence type="ECO:0000256" key="1">
    <source>
        <dbReference type="SAM" id="MobiDB-lite"/>
    </source>
</evidence>
<protein>
    <submittedName>
        <fullName evidence="2">Uncharacterized protein</fullName>
    </submittedName>
</protein>
<feature type="compositionally biased region" description="Polar residues" evidence="1">
    <location>
        <begin position="1"/>
        <end position="10"/>
    </location>
</feature>
<feature type="region of interest" description="Disordered" evidence="1">
    <location>
        <begin position="148"/>
        <end position="177"/>
    </location>
</feature>
<organism evidence="2 3">
    <name type="scientific">Sphaeroforma arctica JP610</name>
    <dbReference type="NCBI Taxonomy" id="667725"/>
    <lineage>
        <taxon>Eukaryota</taxon>
        <taxon>Ichthyosporea</taxon>
        <taxon>Ichthyophonida</taxon>
        <taxon>Sphaeroforma</taxon>
    </lineage>
</organism>
<evidence type="ECO:0000313" key="3">
    <source>
        <dbReference type="Proteomes" id="UP000054560"/>
    </source>
</evidence>
<dbReference type="RefSeq" id="XP_014159247.1">
    <property type="nucleotide sequence ID" value="XM_014303772.1"/>
</dbReference>
<gene>
    <name evidence="2" type="ORF">SARC_02466</name>
</gene>
<name>A0A0L0G8L1_9EUKA</name>
<sequence length="177" mass="19841">MTETSLADSNSHQKRNVPGSFLGTTSGYRPLPTVGKQACDRLLKRLLGVIRRLTVLCDKVDAARARKPAPEDDKKMEIHLELTCLFLEYQYSIHTLGRLSQAPEWIADQAGHLNTMRHVQEATEDIHLIQEQLRQLLELSLADIDTSTPQDTAQATMDDDSSETKAAPTVQQHWAPQ</sequence>
<feature type="region of interest" description="Disordered" evidence="1">
    <location>
        <begin position="1"/>
        <end position="24"/>
    </location>
</feature>
<accession>A0A0L0G8L1</accession>
<proteinExistence type="predicted"/>
<dbReference type="Proteomes" id="UP000054560">
    <property type="component" value="Unassembled WGS sequence"/>
</dbReference>
<keyword evidence="3" id="KW-1185">Reference proteome</keyword>
<evidence type="ECO:0000313" key="2">
    <source>
        <dbReference type="EMBL" id="KNC85345.1"/>
    </source>
</evidence>
<dbReference type="GeneID" id="25902970"/>
<dbReference type="AlphaFoldDB" id="A0A0L0G8L1"/>
<dbReference type="EMBL" id="KQ241707">
    <property type="protein sequence ID" value="KNC85345.1"/>
    <property type="molecule type" value="Genomic_DNA"/>
</dbReference>